<dbReference type="InterPro" id="IPR043198">
    <property type="entry name" value="Cyclin/Ssn8"/>
</dbReference>
<sequence length="332" mass="37697">MSFSRPHPFLHHDNSASIGGASFRRIHYRPFDRTAASAATTTTTTNGDLSRKHHLGFDHTAFDAAAGPPLKRRRQPVYAPWEETHRRDQLRWQHRQPVYAAGNGPSTSGGDGRRAGSDGVIVHGDGGDVVFMSRDEIERCSPSRRDGIDPMRETQLRYSYCAFLQNLGLRLQLPQTTIGTAMVLCHRFFFRRSHANHDRFLIATAALFLAAKSEETPCPLDDVLKASCELCHKQDFTFFSYLLSVDWFKQYKERVLEAEQMILMTLNFELDVQHPYDPLTSVLKKIGLSQTALLNMAISLVSEGFPYTLIDLGQDMKDRSIVDQRVFKDFDK</sequence>
<feature type="region of interest" description="Disordered" evidence="2">
    <location>
        <begin position="61"/>
        <end position="95"/>
    </location>
</feature>
<dbReference type="Gene3D" id="1.10.472.10">
    <property type="entry name" value="Cyclin-like"/>
    <property type="match status" value="1"/>
</dbReference>
<dbReference type="FunFam" id="1.10.472.10:FF:000212">
    <property type="entry name" value="Cyclin-T1-2"/>
    <property type="match status" value="1"/>
</dbReference>
<keyword evidence="1" id="KW-0195">Cyclin</keyword>
<protein>
    <submittedName>
        <fullName evidence="4">Cyclin-T1-4</fullName>
    </submittedName>
</protein>
<evidence type="ECO:0000313" key="4">
    <source>
        <dbReference type="EMBL" id="KAK1294173.1"/>
    </source>
</evidence>
<accession>A0AAV9D1Z0</accession>
<evidence type="ECO:0000259" key="3">
    <source>
        <dbReference type="SMART" id="SM00385"/>
    </source>
</evidence>
<reference evidence="4" key="1">
    <citation type="journal article" date="2023" name="Nat. Commun.">
        <title>Diploid and tetraploid genomes of Acorus and the evolution of monocots.</title>
        <authorList>
            <person name="Ma L."/>
            <person name="Liu K.W."/>
            <person name="Li Z."/>
            <person name="Hsiao Y.Y."/>
            <person name="Qi Y."/>
            <person name="Fu T."/>
            <person name="Tang G.D."/>
            <person name="Zhang D."/>
            <person name="Sun W.H."/>
            <person name="Liu D.K."/>
            <person name="Li Y."/>
            <person name="Chen G.Z."/>
            <person name="Liu X.D."/>
            <person name="Liao X.Y."/>
            <person name="Jiang Y.T."/>
            <person name="Yu X."/>
            <person name="Hao Y."/>
            <person name="Huang J."/>
            <person name="Zhao X.W."/>
            <person name="Ke S."/>
            <person name="Chen Y.Y."/>
            <person name="Wu W.L."/>
            <person name="Hsu J.L."/>
            <person name="Lin Y.F."/>
            <person name="Huang M.D."/>
            <person name="Li C.Y."/>
            <person name="Huang L."/>
            <person name="Wang Z.W."/>
            <person name="Zhao X."/>
            <person name="Zhong W.Y."/>
            <person name="Peng D.H."/>
            <person name="Ahmad S."/>
            <person name="Lan S."/>
            <person name="Zhang J.S."/>
            <person name="Tsai W.C."/>
            <person name="Van de Peer Y."/>
            <person name="Liu Z.J."/>
        </authorList>
    </citation>
    <scope>NUCLEOTIDE SEQUENCE</scope>
    <source>
        <strain evidence="4">CP</strain>
    </source>
</reference>
<evidence type="ECO:0000313" key="5">
    <source>
        <dbReference type="Proteomes" id="UP001180020"/>
    </source>
</evidence>
<gene>
    <name evidence="4" type="primary">CYCT1-1</name>
    <name evidence="4" type="ORF">QJS10_CPA16g01402</name>
</gene>
<evidence type="ECO:0000256" key="1">
    <source>
        <dbReference type="RuleBase" id="RU000383"/>
    </source>
</evidence>
<dbReference type="GO" id="GO:0006357">
    <property type="term" value="P:regulation of transcription by RNA polymerase II"/>
    <property type="evidence" value="ECO:0007669"/>
    <property type="project" value="InterPro"/>
</dbReference>
<dbReference type="GO" id="GO:0016538">
    <property type="term" value="F:cyclin-dependent protein serine/threonine kinase regulator activity"/>
    <property type="evidence" value="ECO:0007669"/>
    <property type="project" value="InterPro"/>
</dbReference>
<reference evidence="4" key="2">
    <citation type="submission" date="2023-06" db="EMBL/GenBank/DDBJ databases">
        <authorList>
            <person name="Ma L."/>
            <person name="Liu K.-W."/>
            <person name="Li Z."/>
            <person name="Hsiao Y.-Y."/>
            <person name="Qi Y."/>
            <person name="Fu T."/>
            <person name="Tang G."/>
            <person name="Zhang D."/>
            <person name="Sun W.-H."/>
            <person name="Liu D.-K."/>
            <person name="Li Y."/>
            <person name="Chen G.-Z."/>
            <person name="Liu X.-D."/>
            <person name="Liao X.-Y."/>
            <person name="Jiang Y.-T."/>
            <person name="Yu X."/>
            <person name="Hao Y."/>
            <person name="Huang J."/>
            <person name="Zhao X.-W."/>
            <person name="Ke S."/>
            <person name="Chen Y.-Y."/>
            <person name="Wu W.-L."/>
            <person name="Hsu J.-L."/>
            <person name="Lin Y.-F."/>
            <person name="Huang M.-D."/>
            <person name="Li C.-Y."/>
            <person name="Huang L."/>
            <person name="Wang Z.-W."/>
            <person name="Zhao X."/>
            <person name="Zhong W.-Y."/>
            <person name="Peng D.-H."/>
            <person name="Ahmad S."/>
            <person name="Lan S."/>
            <person name="Zhang J.-S."/>
            <person name="Tsai W.-C."/>
            <person name="Van De Peer Y."/>
            <person name="Liu Z.-J."/>
        </authorList>
    </citation>
    <scope>NUCLEOTIDE SEQUENCE</scope>
    <source>
        <strain evidence="4">CP</strain>
        <tissue evidence="4">Leaves</tissue>
    </source>
</reference>
<keyword evidence="5" id="KW-1185">Reference proteome</keyword>
<feature type="compositionally biased region" description="Basic and acidic residues" evidence="2">
    <location>
        <begin position="82"/>
        <end position="91"/>
    </location>
</feature>
<dbReference type="InterPro" id="IPR006671">
    <property type="entry name" value="Cyclin_N"/>
</dbReference>
<dbReference type="AlphaFoldDB" id="A0AAV9D1Z0"/>
<dbReference type="SMART" id="SM00385">
    <property type="entry name" value="CYCLIN"/>
    <property type="match status" value="1"/>
</dbReference>
<evidence type="ECO:0000256" key="2">
    <source>
        <dbReference type="SAM" id="MobiDB-lite"/>
    </source>
</evidence>
<organism evidence="4 5">
    <name type="scientific">Acorus calamus</name>
    <name type="common">Sweet flag</name>
    <dbReference type="NCBI Taxonomy" id="4465"/>
    <lineage>
        <taxon>Eukaryota</taxon>
        <taxon>Viridiplantae</taxon>
        <taxon>Streptophyta</taxon>
        <taxon>Embryophyta</taxon>
        <taxon>Tracheophyta</taxon>
        <taxon>Spermatophyta</taxon>
        <taxon>Magnoliopsida</taxon>
        <taxon>Liliopsida</taxon>
        <taxon>Acoraceae</taxon>
        <taxon>Acorus</taxon>
    </lineage>
</organism>
<feature type="domain" description="Cyclin-like" evidence="3">
    <location>
        <begin position="162"/>
        <end position="264"/>
    </location>
</feature>
<dbReference type="Proteomes" id="UP001180020">
    <property type="component" value="Unassembled WGS sequence"/>
</dbReference>
<dbReference type="InterPro" id="IPR013763">
    <property type="entry name" value="Cyclin-like_dom"/>
</dbReference>
<dbReference type="PANTHER" id="PTHR10026">
    <property type="entry name" value="CYCLIN"/>
    <property type="match status" value="1"/>
</dbReference>
<comment type="caution">
    <text evidence="4">The sequence shown here is derived from an EMBL/GenBank/DDBJ whole genome shotgun (WGS) entry which is preliminary data.</text>
</comment>
<dbReference type="Pfam" id="PF00134">
    <property type="entry name" value="Cyclin_N"/>
    <property type="match status" value="1"/>
</dbReference>
<proteinExistence type="inferred from homology"/>
<dbReference type="SUPFAM" id="SSF47954">
    <property type="entry name" value="Cyclin-like"/>
    <property type="match status" value="1"/>
</dbReference>
<dbReference type="EMBL" id="JAUJYO010000016">
    <property type="protein sequence ID" value="KAK1294173.1"/>
    <property type="molecule type" value="Genomic_DNA"/>
</dbReference>
<comment type="similarity">
    <text evidence="1">Belongs to the cyclin family.</text>
</comment>
<dbReference type="InterPro" id="IPR036915">
    <property type="entry name" value="Cyclin-like_sf"/>
</dbReference>
<name>A0AAV9D1Z0_ACOCL</name>